<accession>A0A6J5ZHC2</accession>
<dbReference type="PANTHER" id="PTHR45436">
    <property type="entry name" value="SENSOR HISTIDINE KINASE YKOH"/>
    <property type="match status" value="1"/>
</dbReference>
<dbReference type="Gene3D" id="1.10.287.130">
    <property type="match status" value="1"/>
</dbReference>
<feature type="domain" description="Histidine kinase" evidence="12">
    <location>
        <begin position="253"/>
        <end position="460"/>
    </location>
</feature>
<dbReference type="AlphaFoldDB" id="A0A6J5ZHC2"/>
<dbReference type="Pfam" id="PF00512">
    <property type="entry name" value="HisKA"/>
    <property type="match status" value="1"/>
</dbReference>
<evidence type="ECO:0000256" key="6">
    <source>
        <dbReference type="ARBA" id="ARBA00022692"/>
    </source>
</evidence>
<sequence>MFDRISIRWRLALVSAGLTFLILCAFAALFGSLTTSRLRSDFVGDTADAASRLQERLTITPTAPTGYRINPPLELYAAPNNAAIRLFWGDRKEIPGGATPQAPQLGLPVSQGTREANGFLIETRYAVLSSGDDAAQTLRFPIWIEYARPLEDLERTINRLRLLLVIGVVGGSLLALLGGMALARRSLRPITDLTATAQEIARTRDPDRHVPEPSTDDEVAELARTFDEMLTSLEASRQETEGALVRQREFVADASHELRTPLTSILANLELLSDGLEGDRKEAASAALRSSQRMRRIVADLLLLARSDDQQPIARQRVDLMQIAAEATAEAGALTSNHRLVVVGDAPVIVDGDRDELHRLVINLVENAVRHTPAGTDVEIAAIVDNGDAVLTVADNGPGIPDEQRARIFERFVRRSGDRGSSTGLGLAIVRTVADGHGGSVKVEDADPGSKFVVRLPLAAALKG</sequence>
<organism evidence="14">
    <name type="scientific">freshwater metagenome</name>
    <dbReference type="NCBI Taxonomy" id="449393"/>
    <lineage>
        <taxon>unclassified sequences</taxon>
        <taxon>metagenomes</taxon>
        <taxon>ecological metagenomes</taxon>
    </lineage>
</organism>
<evidence type="ECO:0000256" key="9">
    <source>
        <dbReference type="ARBA" id="ARBA00023012"/>
    </source>
</evidence>
<keyword evidence="10 11" id="KW-0472">Membrane</keyword>
<dbReference type="InterPro" id="IPR036097">
    <property type="entry name" value="HisK_dim/P_sf"/>
</dbReference>
<dbReference type="InterPro" id="IPR036890">
    <property type="entry name" value="HATPase_C_sf"/>
</dbReference>
<evidence type="ECO:0000256" key="1">
    <source>
        <dbReference type="ARBA" id="ARBA00000085"/>
    </source>
</evidence>
<dbReference type="CDD" id="cd06225">
    <property type="entry name" value="HAMP"/>
    <property type="match status" value="1"/>
</dbReference>
<evidence type="ECO:0000259" key="13">
    <source>
        <dbReference type="PROSITE" id="PS50885"/>
    </source>
</evidence>
<evidence type="ECO:0000259" key="12">
    <source>
        <dbReference type="PROSITE" id="PS50109"/>
    </source>
</evidence>
<evidence type="ECO:0000256" key="7">
    <source>
        <dbReference type="ARBA" id="ARBA00022777"/>
    </source>
</evidence>
<keyword evidence="4" id="KW-0597">Phosphoprotein</keyword>
<feature type="domain" description="HAMP" evidence="13">
    <location>
        <begin position="184"/>
        <end position="238"/>
    </location>
</feature>
<dbReference type="EC" id="2.7.13.3" evidence="3"/>
<dbReference type="SMART" id="SM00304">
    <property type="entry name" value="HAMP"/>
    <property type="match status" value="1"/>
</dbReference>
<protein>
    <recommendedName>
        <fullName evidence="3">histidine kinase</fullName>
        <ecNumber evidence="3">2.7.13.3</ecNumber>
    </recommendedName>
</protein>
<dbReference type="CDD" id="cd00075">
    <property type="entry name" value="HATPase"/>
    <property type="match status" value="1"/>
</dbReference>
<keyword evidence="9" id="KW-0902">Two-component regulatory system</keyword>
<dbReference type="GO" id="GO:0005886">
    <property type="term" value="C:plasma membrane"/>
    <property type="evidence" value="ECO:0007669"/>
    <property type="project" value="TreeGrafter"/>
</dbReference>
<reference evidence="14" key="1">
    <citation type="submission" date="2020-05" db="EMBL/GenBank/DDBJ databases">
        <authorList>
            <person name="Chiriac C."/>
            <person name="Salcher M."/>
            <person name="Ghai R."/>
            <person name="Kavagutti S V."/>
        </authorList>
    </citation>
    <scope>NUCLEOTIDE SEQUENCE</scope>
</reference>
<evidence type="ECO:0000256" key="5">
    <source>
        <dbReference type="ARBA" id="ARBA00022679"/>
    </source>
</evidence>
<name>A0A6J5ZHC2_9ZZZZ</name>
<dbReference type="SUPFAM" id="SSF55874">
    <property type="entry name" value="ATPase domain of HSP90 chaperone/DNA topoisomerase II/histidine kinase"/>
    <property type="match status" value="1"/>
</dbReference>
<evidence type="ECO:0000256" key="3">
    <source>
        <dbReference type="ARBA" id="ARBA00012438"/>
    </source>
</evidence>
<dbReference type="PANTHER" id="PTHR45436:SF5">
    <property type="entry name" value="SENSOR HISTIDINE KINASE TRCS"/>
    <property type="match status" value="1"/>
</dbReference>
<dbReference type="Gene3D" id="6.10.340.10">
    <property type="match status" value="1"/>
</dbReference>
<dbReference type="SMART" id="SM00387">
    <property type="entry name" value="HATPase_c"/>
    <property type="match status" value="1"/>
</dbReference>
<evidence type="ECO:0000313" key="14">
    <source>
        <dbReference type="EMBL" id="CAB4340199.1"/>
    </source>
</evidence>
<proteinExistence type="predicted"/>
<gene>
    <name evidence="14" type="ORF">UFOPK3522_00520</name>
</gene>
<dbReference type="InterPro" id="IPR003594">
    <property type="entry name" value="HATPase_dom"/>
</dbReference>
<dbReference type="InterPro" id="IPR004358">
    <property type="entry name" value="Sig_transdc_His_kin-like_C"/>
</dbReference>
<evidence type="ECO:0000256" key="8">
    <source>
        <dbReference type="ARBA" id="ARBA00022989"/>
    </source>
</evidence>
<dbReference type="Pfam" id="PF02518">
    <property type="entry name" value="HATPase_c"/>
    <property type="match status" value="1"/>
</dbReference>
<dbReference type="Pfam" id="PF00672">
    <property type="entry name" value="HAMP"/>
    <property type="match status" value="1"/>
</dbReference>
<dbReference type="SUPFAM" id="SSF47384">
    <property type="entry name" value="Homodimeric domain of signal transducing histidine kinase"/>
    <property type="match status" value="1"/>
</dbReference>
<dbReference type="InterPro" id="IPR005467">
    <property type="entry name" value="His_kinase_dom"/>
</dbReference>
<dbReference type="GO" id="GO:0000155">
    <property type="term" value="F:phosphorelay sensor kinase activity"/>
    <property type="evidence" value="ECO:0007669"/>
    <property type="project" value="InterPro"/>
</dbReference>
<dbReference type="InterPro" id="IPR003660">
    <property type="entry name" value="HAMP_dom"/>
</dbReference>
<dbReference type="InterPro" id="IPR003661">
    <property type="entry name" value="HisK_dim/P_dom"/>
</dbReference>
<evidence type="ECO:0000256" key="2">
    <source>
        <dbReference type="ARBA" id="ARBA00004370"/>
    </source>
</evidence>
<dbReference type="SUPFAM" id="SSF158472">
    <property type="entry name" value="HAMP domain-like"/>
    <property type="match status" value="1"/>
</dbReference>
<comment type="catalytic activity">
    <reaction evidence="1">
        <text>ATP + protein L-histidine = ADP + protein N-phospho-L-histidine.</text>
        <dbReference type="EC" id="2.7.13.3"/>
    </reaction>
</comment>
<comment type="subcellular location">
    <subcellularLocation>
        <location evidence="2">Membrane</location>
    </subcellularLocation>
</comment>
<keyword evidence="6 11" id="KW-0812">Transmembrane</keyword>
<dbReference type="SMART" id="SM00388">
    <property type="entry name" value="HisKA"/>
    <property type="match status" value="1"/>
</dbReference>
<dbReference type="PRINTS" id="PR00344">
    <property type="entry name" value="BCTRLSENSOR"/>
</dbReference>
<keyword evidence="7" id="KW-0418">Kinase</keyword>
<evidence type="ECO:0000256" key="10">
    <source>
        <dbReference type="ARBA" id="ARBA00023136"/>
    </source>
</evidence>
<dbReference type="Gene3D" id="3.30.565.10">
    <property type="entry name" value="Histidine kinase-like ATPase, C-terminal domain"/>
    <property type="match status" value="1"/>
</dbReference>
<keyword evidence="5" id="KW-0808">Transferase</keyword>
<dbReference type="InterPro" id="IPR050428">
    <property type="entry name" value="TCS_sensor_his_kinase"/>
</dbReference>
<dbReference type="CDD" id="cd00082">
    <property type="entry name" value="HisKA"/>
    <property type="match status" value="1"/>
</dbReference>
<keyword evidence="8 11" id="KW-1133">Transmembrane helix</keyword>
<evidence type="ECO:0000256" key="4">
    <source>
        <dbReference type="ARBA" id="ARBA00022553"/>
    </source>
</evidence>
<dbReference type="EMBL" id="CAESAO010000029">
    <property type="protein sequence ID" value="CAB4340199.1"/>
    <property type="molecule type" value="Genomic_DNA"/>
</dbReference>
<evidence type="ECO:0000256" key="11">
    <source>
        <dbReference type="SAM" id="Phobius"/>
    </source>
</evidence>
<dbReference type="PROSITE" id="PS50885">
    <property type="entry name" value="HAMP"/>
    <property type="match status" value="1"/>
</dbReference>
<dbReference type="FunFam" id="1.10.287.130:FF:000001">
    <property type="entry name" value="Two-component sensor histidine kinase"/>
    <property type="match status" value="1"/>
</dbReference>
<dbReference type="PROSITE" id="PS50109">
    <property type="entry name" value="HIS_KIN"/>
    <property type="match status" value="1"/>
</dbReference>
<feature type="transmembrane region" description="Helical" evidence="11">
    <location>
        <begin position="162"/>
        <end position="183"/>
    </location>
</feature>